<accession>A0ABP9NTK2</accession>
<dbReference type="Proteomes" id="UP001499852">
    <property type="component" value="Unassembled WGS sequence"/>
</dbReference>
<proteinExistence type="predicted"/>
<evidence type="ECO:0008006" key="3">
    <source>
        <dbReference type="Google" id="ProtNLM"/>
    </source>
</evidence>
<name>A0ABP9NTK2_9BACT</name>
<protein>
    <recommendedName>
        <fullName evidence="3">Secreted peptide</fullName>
    </recommendedName>
</protein>
<gene>
    <name evidence="1" type="ORF">GCM10023213_04700</name>
</gene>
<dbReference type="EMBL" id="BAABIA010000001">
    <property type="protein sequence ID" value="GAA5133948.1"/>
    <property type="molecule type" value="Genomic_DNA"/>
</dbReference>
<sequence length="100" mass="10202">MVMVIVMAVAVVIGAAIAVTGKESPTAKAQETDAGIGRRVAVAAVAIPATVVGAIIHVNSAAHRRDPGITVTILIVVHTGAKGGGTQDHPSQRKEFCFHN</sequence>
<keyword evidence="2" id="KW-1185">Reference proteome</keyword>
<organism evidence="1 2">
    <name type="scientific">Prosthecobacter algae</name>
    <dbReference type="NCBI Taxonomy" id="1144682"/>
    <lineage>
        <taxon>Bacteria</taxon>
        <taxon>Pseudomonadati</taxon>
        <taxon>Verrucomicrobiota</taxon>
        <taxon>Verrucomicrobiia</taxon>
        <taxon>Verrucomicrobiales</taxon>
        <taxon>Verrucomicrobiaceae</taxon>
        <taxon>Prosthecobacter</taxon>
    </lineage>
</organism>
<comment type="caution">
    <text evidence="1">The sequence shown here is derived from an EMBL/GenBank/DDBJ whole genome shotgun (WGS) entry which is preliminary data.</text>
</comment>
<reference evidence="2" key="1">
    <citation type="journal article" date="2019" name="Int. J. Syst. Evol. Microbiol.">
        <title>The Global Catalogue of Microorganisms (GCM) 10K type strain sequencing project: providing services to taxonomists for standard genome sequencing and annotation.</title>
        <authorList>
            <consortium name="The Broad Institute Genomics Platform"/>
            <consortium name="The Broad Institute Genome Sequencing Center for Infectious Disease"/>
            <person name="Wu L."/>
            <person name="Ma J."/>
        </authorList>
    </citation>
    <scope>NUCLEOTIDE SEQUENCE [LARGE SCALE GENOMIC DNA]</scope>
    <source>
        <strain evidence="2">JCM 18053</strain>
    </source>
</reference>
<evidence type="ECO:0000313" key="1">
    <source>
        <dbReference type="EMBL" id="GAA5133948.1"/>
    </source>
</evidence>
<evidence type="ECO:0000313" key="2">
    <source>
        <dbReference type="Proteomes" id="UP001499852"/>
    </source>
</evidence>